<sequence>MPTFNLVDQPWIPCVDTSGKRKQVGLEEVIVDAGGLREIEGNNPLEVPALLRLIEAILYRAIGVATEAEWLELWTNGKFPSDKVKDYFNRHRDGFDLFGPRPFYQIPGLVMKGKSGLSRLAHELSTGNNATLFDHNVDDVLLEVDFAAAARMLVVGQAFALGFGKASTAQIDGEEVLRPYLADGAALRGFTLWLHGNNLFETCMLNLVPSLRAAEDTVPWESTKPMEKTDRVVGKKRIVHKVSSVADLYTMQSRFIRLLPDEDGRVRMMYFTQGRSLDKDKPFNDPMKVYVQSKEEGIYPLGLRADKAAWRDLHTFFQVGSLRNKIIEFIAQLIEDDILPRETRFSVNLSGLATDPGKAGKFLLWRQEHYSIPAKIIQNPDLVSTMGMAIRAAEEVAVDLRNRLRMVVKDFIRPEGEAESTSVKKDVNTVIDSLNPTNQYWARLEGKFAGFLNRLPTDGDAALSDWYRQVETQAGCSFHEICHLLGESPRVWRAIARHSDKFTADLSLRQEKKDARKKRSRKEGTGK</sequence>
<dbReference type="OrthoDB" id="3187690at2"/>
<feature type="region of interest" description="Disordered" evidence="1">
    <location>
        <begin position="508"/>
        <end position="527"/>
    </location>
</feature>
<name>A0A845L3T3_9FIRM</name>
<reference evidence="2 3" key="1">
    <citation type="submission" date="2020-01" db="EMBL/GenBank/DDBJ databases">
        <title>Whole-genome sequence of Heliobacterium undosum DSM 13378.</title>
        <authorList>
            <person name="Kyndt J.A."/>
            <person name="Meyer T.E."/>
        </authorList>
    </citation>
    <scope>NUCLEOTIDE SEQUENCE [LARGE SCALE GENOMIC DNA]</scope>
    <source>
        <strain evidence="2 3">DSM 13378</strain>
    </source>
</reference>
<accession>A0A845L3T3</accession>
<dbReference type="CDD" id="cd09729">
    <property type="entry name" value="Cse1_I-E"/>
    <property type="match status" value="1"/>
</dbReference>
<protein>
    <submittedName>
        <fullName evidence="2">Type I-E CRISPR-associated protein Cse1/CasA</fullName>
    </submittedName>
</protein>
<dbReference type="Proteomes" id="UP000463470">
    <property type="component" value="Unassembled WGS sequence"/>
</dbReference>
<evidence type="ECO:0000256" key="1">
    <source>
        <dbReference type="SAM" id="MobiDB-lite"/>
    </source>
</evidence>
<dbReference type="RefSeq" id="WP_161258886.1">
    <property type="nucleotide sequence ID" value="NZ_WXEY01000012.1"/>
</dbReference>
<dbReference type="InterPro" id="IPR013381">
    <property type="entry name" value="CRISPR-assoc_prot_Cse1"/>
</dbReference>
<dbReference type="EMBL" id="WXEY01000012">
    <property type="protein sequence ID" value="MZP30366.1"/>
    <property type="molecule type" value="Genomic_DNA"/>
</dbReference>
<dbReference type="AlphaFoldDB" id="A0A845L3T3"/>
<keyword evidence="3" id="KW-1185">Reference proteome</keyword>
<dbReference type="NCBIfam" id="TIGR02547">
    <property type="entry name" value="casA_cse1"/>
    <property type="match status" value="1"/>
</dbReference>
<proteinExistence type="predicted"/>
<gene>
    <name evidence="2" type="primary">casA</name>
    <name evidence="2" type="ORF">GTO91_11650</name>
</gene>
<organism evidence="2 3">
    <name type="scientific">Heliomicrobium undosum</name>
    <dbReference type="NCBI Taxonomy" id="121734"/>
    <lineage>
        <taxon>Bacteria</taxon>
        <taxon>Bacillati</taxon>
        <taxon>Bacillota</taxon>
        <taxon>Clostridia</taxon>
        <taxon>Eubacteriales</taxon>
        <taxon>Heliobacteriaceae</taxon>
        <taxon>Heliomicrobium</taxon>
    </lineage>
</organism>
<dbReference type="Pfam" id="PF09481">
    <property type="entry name" value="CRISPR_Cse1"/>
    <property type="match status" value="1"/>
</dbReference>
<evidence type="ECO:0000313" key="2">
    <source>
        <dbReference type="EMBL" id="MZP30366.1"/>
    </source>
</evidence>
<comment type="caution">
    <text evidence="2">The sequence shown here is derived from an EMBL/GenBank/DDBJ whole genome shotgun (WGS) entry which is preliminary data.</text>
</comment>
<evidence type="ECO:0000313" key="3">
    <source>
        <dbReference type="Proteomes" id="UP000463470"/>
    </source>
</evidence>
<dbReference type="Gene3D" id="1.10.132.100">
    <property type="match status" value="1"/>
</dbReference>